<evidence type="ECO:0000259" key="2">
    <source>
        <dbReference type="SMART" id="SM00065"/>
    </source>
</evidence>
<evidence type="ECO:0000256" key="1">
    <source>
        <dbReference type="ARBA" id="ARBA00022801"/>
    </source>
</evidence>
<feature type="domain" description="GAF" evidence="2">
    <location>
        <begin position="34"/>
        <end position="179"/>
    </location>
</feature>
<gene>
    <name evidence="4" type="ORF">EAS64_07670</name>
</gene>
<dbReference type="SUPFAM" id="SSF55781">
    <property type="entry name" value="GAF domain-like"/>
    <property type="match status" value="1"/>
</dbReference>
<organism evidence="4 5">
    <name type="scientific">Trebonia kvetii</name>
    <dbReference type="NCBI Taxonomy" id="2480626"/>
    <lineage>
        <taxon>Bacteria</taxon>
        <taxon>Bacillati</taxon>
        <taxon>Actinomycetota</taxon>
        <taxon>Actinomycetes</taxon>
        <taxon>Streptosporangiales</taxon>
        <taxon>Treboniaceae</taxon>
        <taxon>Trebonia</taxon>
    </lineage>
</organism>
<keyword evidence="1" id="KW-0378">Hydrolase</keyword>
<dbReference type="InterPro" id="IPR036457">
    <property type="entry name" value="PPM-type-like_dom_sf"/>
</dbReference>
<keyword evidence="5" id="KW-1185">Reference proteome</keyword>
<dbReference type="OrthoDB" id="118142at2"/>
<dbReference type="InterPro" id="IPR052016">
    <property type="entry name" value="Bact_Sigma-Reg"/>
</dbReference>
<dbReference type="RefSeq" id="WP_145851927.1">
    <property type="nucleotide sequence ID" value="NZ_RPFW01000001.1"/>
</dbReference>
<dbReference type="Gene3D" id="3.30.450.40">
    <property type="match status" value="1"/>
</dbReference>
<dbReference type="PANTHER" id="PTHR43156">
    <property type="entry name" value="STAGE II SPORULATION PROTEIN E-RELATED"/>
    <property type="match status" value="1"/>
</dbReference>
<comment type="caution">
    <text evidence="4">The sequence shown here is derived from an EMBL/GenBank/DDBJ whole genome shotgun (WGS) entry which is preliminary data.</text>
</comment>
<proteinExistence type="predicted"/>
<dbReference type="SMART" id="SM00065">
    <property type="entry name" value="GAF"/>
    <property type="match status" value="1"/>
</dbReference>
<feature type="domain" description="PPM-type phosphatase" evidence="3">
    <location>
        <begin position="196"/>
        <end position="420"/>
    </location>
</feature>
<dbReference type="Pfam" id="PF07228">
    <property type="entry name" value="SpoIIE"/>
    <property type="match status" value="1"/>
</dbReference>
<dbReference type="Proteomes" id="UP000460272">
    <property type="component" value="Unassembled WGS sequence"/>
</dbReference>
<evidence type="ECO:0000259" key="3">
    <source>
        <dbReference type="SMART" id="SM00331"/>
    </source>
</evidence>
<dbReference type="Pfam" id="PF13185">
    <property type="entry name" value="GAF_2"/>
    <property type="match status" value="1"/>
</dbReference>
<reference evidence="4 5" key="1">
    <citation type="submission" date="2018-11" db="EMBL/GenBank/DDBJ databases">
        <title>Trebonia kvetii gen.nov., sp.nov., a novel acidophilic actinobacterium, and proposal of the new actinobacterial family Treboniaceae fam. nov.</title>
        <authorList>
            <person name="Rapoport D."/>
            <person name="Sagova-Mareckova M."/>
            <person name="Sedlacek I."/>
            <person name="Provaznik J."/>
            <person name="Kralova S."/>
            <person name="Pavlinic D."/>
            <person name="Benes V."/>
            <person name="Kopecky J."/>
        </authorList>
    </citation>
    <scope>NUCLEOTIDE SEQUENCE [LARGE SCALE GENOMIC DNA]</scope>
    <source>
        <strain evidence="4 5">15Tr583</strain>
    </source>
</reference>
<dbReference type="SUPFAM" id="SSF81606">
    <property type="entry name" value="PP2C-like"/>
    <property type="match status" value="1"/>
</dbReference>
<dbReference type="GO" id="GO:0016791">
    <property type="term" value="F:phosphatase activity"/>
    <property type="evidence" value="ECO:0007669"/>
    <property type="project" value="TreeGrafter"/>
</dbReference>
<dbReference type="InterPro" id="IPR029016">
    <property type="entry name" value="GAF-like_dom_sf"/>
</dbReference>
<evidence type="ECO:0000313" key="4">
    <source>
        <dbReference type="EMBL" id="TVZ07172.1"/>
    </source>
</evidence>
<dbReference type="Gene3D" id="3.60.40.10">
    <property type="entry name" value="PPM-type phosphatase domain"/>
    <property type="match status" value="1"/>
</dbReference>
<protein>
    <submittedName>
        <fullName evidence="4">GAF domain-containing protein</fullName>
    </submittedName>
</protein>
<sequence length="424" mass="44809">MVYTSGPPEDARTTAADRLRDIEAVTDAALSRLDEQALLDTLLDRVKKTLQVDTAAVLLLDRSARQLVATAASGLEEEVVQGVRVPLGAGFAGRIAASREPVILTELNASTVSNPLLAERGIKSLLGVPLFAAGRVIGVLHVGSLSGRRFTQEDTELLQLAADRAALALRSLMAQDDQLAAVALHRSLHPAALPELPGHELAARYVTGTGNVGGDWYDVFKLPDGKLGIVVGDVAGSGLQAAVIMGRMRSALRAYVLETADPAVALRLLDRKIQYFEADAMATVLYGLYDPASGELRISSAGHPPPVIALPAELSACALPVRPDPPIGTADDPPRQSAVLTIPPGGLLCCYTDGLVERRDRAIDEGIGLLADTMRRQLETRDSRAGRPVSLADDTCAAVMRDLVGHAPARDDVAVLILHRKPSG</sequence>
<dbReference type="InterPro" id="IPR003018">
    <property type="entry name" value="GAF"/>
</dbReference>
<dbReference type="PANTHER" id="PTHR43156:SF2">
    <property type="entry name" value="STAGE II SPORULATION PROTEIN E"/>
    <property type="match status" value="1"/>
</dbReference>
<dbReference type="EMBL" id="RPFW01000001">
    <property type="protein sequence ID" value="TVZ07172.1"/>
    <property type="molecule type" value="Genomic_DNA"/>
</dbReference>
<dbReference type="InterPro" id="IPR001932">
    <property type="entry name" value="PPM-type_phosphatase-like_dom"/>
</dbReference>
<dbReference type="AlphaFoldDB" id="A0A6P2C6W0"/>
<accession>A0A6P2C6W0</accession>
<evidence type="ECO:0000313" key="5">
    <source>
        <dbReference type="Proteomes" id="UP000460272"/>
    </source>
</evidence>
<dbReference type="SMART" id="SM00331">
    <property type="entry name" value="PP2C_SIG"/>
    <property type="match status" value="1"/>
</dbReference>
<name>A0A6P2C6W0_9ACTN</name>